<dbReference type="InterPro" id="IPR025110">
    <property type="entry name" value="AMP-bd_C"/>
</dbReference>
<dbReference type="PANTHER" id="PTHR24096:SF149">
    <property type="entry name" value="AMP-BINDING DOMAIN-CONTAINING PROTEIN-RELATED"/>
    <property type="match status" value="1"/>
</dbReference>
<evidence type="ECO:0000259" key="4">
    <source>
        <dbReference type="Pfam" id="PF13193"/>
    </source>
</evidence>
<dbReference type="SUPFAM" id="SSF56801">
    <property type="entry name" value="Acetyl-CoA synthetase-like"/>
    <property type="match status" value="2"/>
</dbReference>
<evidence type="ECO:0000259" key="3">
    <source>
        <dbReference type="Pfam" id="PF00501"/>
    </source>
</evidence>
<dbReference type="Proteomes" id="UP000284842">
    <property type="component" value="Unassembled WGS sequence"/>
</dbReference>
<evidence type="ECO:0000256" key="1">
    <source>
        <dbReference type="ARBA" id="ARBA00006432"/>
    </source>
</evidence>
<keyword evidence="2" id="KW-0436">Ligase</keyword>
<dbReference type="GO" id="GO:0016405">
    <property type="term" value="F:CoA-ligase activity"/>
    <property type="evidence" value="ECO:0007669"/>
    <property type="project" value="TreeGrafter"/>
</dbReference>
<dbReference type="InterPro" id="IPR045851">
    <property type="entry name" value="AMP-bd_C_sf"/>
</dbReference>
<feature type="domain" description="AMP-binding enzyme C-terminal" evidence="4">
    <location>
        <begin position="521"/>
        <end position="606"/>
    </location>
</feature>
<evidence type="ECO:0000256" key="2">
    <source>
        <dbReference type="ARBA" id="ARBA00022598"/>
    </source>
</evidence>
<dbReference type="CDD" id="cd05911">
    <property type="entry name" value="Firefly_Luc_like"/>
    <property type="match status" value="1"/>
</dbReference>
<feature type="domain" description="AMP-dependent synthetase/ligase" evidence="3">
    <location>
        <begin position="31"/>
        <end position="431"/>
    </location>
</feature>
<dbReference type="STRING" id="181874.A0A409VJ77"/>
<evidence type="ECO:0008006" key="7">
    <source>
        <dbReference type="Google" id="ProtNLM"/>
    </source>
</evidence>
<dbReference type="InterPro" id="IPR020845">
    <property type="entry name" value="AMP-binding_CS"/>
</dbReference>
<dbReference type="InterPro" id="IPR042099">
    <property type="entry name" value="ANL_N_sf"/>
</dbReference>
<dbReference type="InParanoid" id="A0A409VJ77"/>
<dbReference type="PROSITE" id="PS00455">
    <property type="entry name" value="AMP_BINDING"/>
    <property type="match status" value="1"/>
</dbReference>
<organism evidence="5 6">
    <name type="scientific">Panaeolus cyanescens</name>
    <dbReference type="NCBI Taxonomy" id="181874"/>
    <lineage>
        <taxon>Eukaryota</taxon>
        <taxon>Fungi</taxon>
        <taxon>Dikarya</taxon>
        <taxon>Basidiomycota</taxon>
        <taxon>Agaricomycotina</taxon>
        <taxon>Agaricomycetes</taxon>
        <taxon>Agaricomycetidae</taxon>
        <taxon>Agaricales</taxon>
        <taxon>Agaricineae</taxon>
        <taxon>Galeropsidaceae</taxon>
        <taxon>Panaeolus</taxon>
    </lineage>
</organism>
<dbReference type="Gene3D" id="3.40.50.12780">
    <property type="entry name" value="N-terminal domain of ligase-like"/>
    <property type="match status" value="1"/>
</dbReference>
<dbReference type="Pfam" id="PF13193">
    <property type="entry name" value="AMP-binding_C"/>
    <property type="match status" value="1"/>
</dbReference>
<proteinExistence type="inferred from homology"/>
<evidence type="ECO:0000313" key="5">
    <source>
        <dbReference type="EMBL" id="PPQ66308.1"/>
    </source>
</evidence>
<dbReference type="InterPro" id="IPR000873">
    <property type="entry name" value="AMP-dep_synth/lig_dom"/>
</dbReference>
<dbReference type="Pfam" id="PF00501">
    <property type="entry name" value="AMP-binding"/>
    <property type="match status" value="1"/>
</dbReference>
<dbReference type="FunCoup" id="A0A409VJ77">
    <property type="interactions" value="314"/>
</dbReference>
<name>A0A409VJ77_9AGAR</name>
<reference evidence="5 6" key="1">
    <citation type="journal article" date="2018" name="Evol. Lett.">
        <title>Horizontal gene cluster transfer increased hallucinogenic mushroom diversity.</title>
        <authorList>
            <person name="Reynolds H.T."/>
            <person name="Vijayakumar V."/>
            <person name="Gluck-Thaler E."/>
            <person name="Korotkin H.B."/>
            <person name="Matheny P.B."/>
            <person name="Slot J.C."/>
        </authorList>
    </citation>
    <scope>NUCLEOTIDE SEQUENCE [LARGE SCALE GENOMIC DNA]</scope>
    <source>
        <strain evidence="5 6">2629</strain>
    </source>
</reference>
<comment type="similarity">
    <text evidence="1">Belongs to the ATP-dependent AMP-binding enzyme family.</text>
</comment>
<accession>A0A409VJ77</accession>
<keyword evidence="6" id="KW-1185">Reference proteome</keyword>
<evidence type="ECO:0000313" key="6">
    <source>
        <dbReference type="Proteomes" id="UP000284842"/>
    </source>
</evidence>
<sequence>MSPKIYSSSIQSVPLYNRSVFTHLLSQTAQNQIAGFPASAPAFIDAPSGTTISRGQLRNLALSLGYGLKNYPVIAQHAKRGGTILVYSHNSLAWPVVLLGAVSAGLKCTLANSAYTAKELAFQYTDSGAHLVFSSEEGVPTVRQTLKDLGLSPTEADKRIIVITNSLEWAGGPSVAVNPELKGLLTVSQLLTLGTLKEEEKFVGEQANETVYLCYSSGTTGKPKGVETTHRNITSVIDMVGPAFPPVDFTVDKILGILPFYHIYGAVKLLLFPLKAGLPVAIMTRFDPVQFCANIQRYNITISLIVPPVMVVLARHPAVDQYDVSTLRVLVSGAAPLGAALTKQVGDRLLTRRKGKGPVSILQGYGLTETSPTTHLVPIEAAHKVGSIGILLPNLEARLVVDGDGDGTIDAKEGEPGEIWIRGPSIMKGYLNNVAATTDSITPDKWFKTGDIAIRDKEGFYYIVDRRKELIKYKVRIDARVLAIFSSLICYRRASKVNLLTLEFRFIALPFPCCFLVPPAELESVLLTHPDIADTAVIGVDSAKEATELPRAYVVHAHPEKVKTEAEKIAFGQAVQKWIQQKVARHKFLRGGVVVIDIIPKSAAGKILRRELRDRAKVELAGRDPADDIVKAKL</sequence>
<dbReference type="AlphaFoldDB" id="A0A409VJ77"/>
<dbReference type="OrthoDB" id="1898221at2759"/>
<protein>
    <recommendedName>
        <fullName evidence="7">AMP-dependent synthetase/ligase domain-containing protein</fullName>
    </recommendedName>
</protein>
<gene>
    <name evidence="5" type="ORF">CVT24_007305</name>
</gene>
<dbReference type="Gene3D" id="3.30.300.30">
    <property type="match status" value="1"/>
</dbReference>
<dbReference type="EMBL" id="NHTK01006046">
    <property type="protein sequence ID" value="PPQ66308.1"/>
    <property type="molecule type" value="Genomic_DNA"/>
</dbReference>
<dbReference type="PANTHER" id="PTHR24096">
    <property type="entry name" value="LONG-CHAIN-FATTY-ACID--COA LIGASE"/>
    <property type="match status" value="1"/>
</dbReference>
<comment type="caution">
    <text evidence="5">The sequence shown here is derived from an EMBL/GenBank/DDBJ whole genome shotgun (WGS) entry which is preliminary data.</text>
</comment>